<feature type="domain" description="Oxidoreductase molybdopterin-binding" evidence="1">
    <location>
        <begin position="118"/>
        <end position="251"/>
    </location>
</feature>
<evidence type="ECO:0000259" key="1">
    <source>
        <dbReference type="Pfam" id="PF00174"/>
    </source>
</evidence>
<sequence>MSDPKPTPLTDFYADNPLEAEAHLFGRKAHADRRGFLRGAGLAAFGAALGAAVPFHRNFPAGLIPHALAQGSVVAGKDGLIILNDRPFNAETPAHLLDDPITPIARHFIRNNGLPPEDMSARDWRLRIDGLVDRPMTLSIDDLKRDFETVTERLVIECGGNGRAFFEPGASGNQWTVGAVACAEWTGVRLADVLKAAGVKDDVIYTAHEGADSHLSGDPSKMPLSRGVPIEKAMDPHNLIAFGMNGGDIHP</sequence>
<dbReference type="PRINTS" id="PR00407">
    <property type="entry name" value="EUMOPTERIN"/>
</dbReference>
<dbReference type="GO" id="GO:0020037">
    <property type="term" value="F:heme binding"/>
    <property type="evidence" value="ECO:0007669"/>
    <property type="project" value="TreeGrafter"/>
</dbReference>
<dbReference type="Pfam" id="PF00174">
    <property type="entry name" value="Oxidored_molyb"/>
    <property type="match status" value="1"/>
</dbReference>
<dbReference type="GO" id="GO:0043546">
    <property type="term" value="F:molybdopterin cofactor binding"/>
    <property type="evidence" value="ECO:0007669"/>
    <property type="project" value="TreeGrafter"/>
</dbReference>
<accession>A0A5A7N505</accession>
<gene>
    <name evidence="2" type="ORF">JCM17846_10550</name>
</gene>
<dbReference type="SUPFAM" id="SSF56524">
    <property type="entry name" value="Oxidoreductase molybdopterin-binding domain"/>
    <property type="match status" value="1"/>
</dbReference>
<dbReference type="PROSITE" id="PS51318">
    <property type="entry name" value="TAT"/>
    <property type="match status" value="1"/>
</dbReference>
<reference evidence="2 3" key="1">
    <citation type="submission" date="2019-09" db="EMBL/GenBank/DDBJ databases">
        <title>NBRP : Genome information of microbial organism related human and environment.</title>
        <authorList>
            <person name="Hattori M."/>
            <person name="Oshima K."/>
            <person name="Inaba H."/>
            <person name="Suda W."/>
            <person name="Sakamoto M."/>
            <person name="Iino T."/>
            <person name="Kitahara M."/>
            <person name="Oshida Y."/>
            <person name="Iida T."/>
            <person name="Kudo T."/>
            <person name="Itoh T."/>
            <person name="Ohkuma M."/>
        </authorList>
    </citation>
    <scope>NUCLEOTIDE SEQUENCE [LARGE SCALE GENOMIC DNA]</scope>
    <source>
        <strain evidence="2 3">Q-1</strain>
    </source>
</reference>
<dbReference type="EMBL" id="BKCN01000003">
    <property type="protein sequence ID" value="GER03373.1"/>
    <property type="molecule type" value="Genomic_DNA"/>
</dbReference>
<evidence type="ECO:0000313" key="3">
    <source>
        <dbReference type="Proteomes" id="UP000324996"/>
    </source>
</evidence>
<keyword evidence="3" id="KW-1185">Reference proteome</keyword>
<dbReference type="Proteomes" id="UP000324996">
    <property type="component" value="Unassembled WGS sequence"/>
</dbReference>
<dbReference type="PANTHER" id="PTHR19372:SF7">
    <property type="entry name" value="SULFITE OXIDASE, MITOCHONDRIAL"/>
    <property type="match status" value="1"/>
</dbReference>
<dbReference type="InterPro" id="IPR000572">
    <property type="entry name" value="OxRdtase_Mopterin-bd_dom"/>
</dbReference>
<evidence type="ECO:0000313" key="2">
    <source>
        <dbReference type="EMBL" id="GER03373.1"/>
    </source>
</evidence>
<organism evidence="2 3">
    <name type="scientific">Iodidimonas nitroreducens</name>
    <dbReference type="NCBI Taxonomy" id="1236968"/>
    <lineage>
        <taxon>Bacteria</taxon>
        <taxon>Pseudomonadati</taxon>
        <taxon>Pseudomonadota</taxon>
        <taxon>Alphaproteobacteria</taxon>
        <taxon>Iodidimonadales</taxon>
        <taxon>Iodidimonadaceae</taxon>
        <taxon>Iodidimonas</taxon>
    </lineage>
</organism>
<dbReference type="PANTHER" id="PTHR19372">
    <property type="entry name" value="SULFITE REDUCTASE"/>
    <property type="match status" value="1"/>
</dbReference>
<comment type="caution">
    <text evidence="2">The sequence shown here is derived from an EMBL/GenBank/DDBJ whole genome shotgun (WGS) entry which is preliminary data.</text>
</comment>
<dbReference type="InterPro" id="IPR008335">
    <property type="entry name" value="Mopterin_OxRdtase_euk"/>
</dbReference>
<proteinExistence type="predicted"/>
<protein>
    <recommendedName>
        <fullName evidence="1">Oxidoreductase molybdopterin-binding domain-containing protein</fullName>
    </recommendedName>
</protein>
<dbReference type="AlphaFoldDB" id="A0A5A7N505"/>
<dbReference type="GO" id="GO:0008482">
    <property type="term" value="F:sulfite oxidase activity"/>
    <property type="evidence" value="ECO:0007669"/>
    <property type="project" value="TreeGrafter"/>
</dbReference>
<dbReference type="InterPro" id="IPR036374">
    <property type="entry name" value="OxRdtase_Mopterin-bd_sf"/>
</dbReference>
<dbReference type="GO" id="GO:0006790">
    <property type="term" value="P:sulfur compound metabolic process"/>
    <property type="evidence" value="ECO:0007669"/>
    <property type="project" value="TreeGrafter"/>
</dbReference>
<name>A0A5A7N505_9PROT</name>
<dbReference type="InterPro" id="IPR006311">
    <property type="entry name" value="TAT_signal"/>
</dbReference>
<dbReference type="Gene3D" id="3.90.420.10">
    <property type="entry name" value="Oxidoreductase, molybdopterin-binding domain"/>
    <property type="match status" value="1"/>
</dbReference>